<dbReference type="AlphaFoldDB" id="A0A1Q9EX71"/>
<organism evidence="2 3">
    <name type="scientific">Symbiodinium microadriaticum</name>
    <name type="common">Dinoflagellate</name>
    <name type="synonym">Zooxanthella microadriatica</name>
    <dbReference type="NCBI Taxonomy" id="2951"/>
    <lineage>
        <taxon>Eukaryota</taxon>
        <taxon>Sar</taxon>
        <taxon>Alveolata</taxon>
        <taxon>Dinophyceae</taxon>
        <taxon>Suessiales</taxon>
        <taxon>Symbiodiniaceae</taxon>
        <taxon>Symbiodinium</taxon>
    </lineage>
</organism>
<feature type="compositionally biased region" description="Polar residues" evidence="1">
    <location>
        <begin position="232"/>
        <end position="241"/>
    </location>
</feature>
<proteinExistence type="predicted"/>
<protein>
    <submittedName>
        <fullName evidence="2">Uncharacterized protein</fullName>
    </submittedName>
</protein>
<sequence length="650" mass="73102">MSIEQTPQQLHMDCWGLKKLFSLGLRRWGVRIGGRKEPGVDDFYKVVQQCWGKILPKVEARPVLQIIDLESPLAQNPKVKTEIPDVIDIPDDDESGLEESEFKSLSEEDLSVEQIQEKIEYLRACCDDGYGVIVLADDGEGLEETQLVEPSELDAKASMLAKKEEIEDIDKAVDETGPEALRATLALFDDDEEIPVVSRVSQFENRDSRKRKSKKADDAGDDKEPAQPLPTTPKTGTSTPEPATKKDHEEAKKLLRSERLHGADQTRRYLFEERIFESEPEARPGLDKGEEQKGSEEDGKVHEDEEEDEEGSMEQEDTCEEDGSDQDEKEPEPKATPKSKAKAKAKGKAKAKAKGKAKAAPGPKKKPGRPPLKGDRAEGGGGNVFARRPKPVTSPACLRWQAIVNVFKSDIATALRDAELGTSCWEEPWYNLAARVFANDDDFGDDLRTLPHYEAQLFPKVERFLNMAMDRHWHAAPQCEPLEVWDGAFTAKCPCTGMPRHNVNLWKYGTGPSPPSAHVIAVSLILRSKLDHLVAAFGVVCSSFVPVNRGTSKRSYLCPRGDENVVSVRKGNKLMAREYTFCYARHFVELLPDMFAKRPMEYTVSEKPLIDLWNETQFEWDDLWHDCDLMDVIRYARGSKKLRFFIGGQM</sequence>
<accession>A0A1Q9EX71</accession>
<name>A0A1Q9EX71_SYMMI</name>
<feature type="compositionally biased region" description="Basic residues" evidence="1">
    <location>
        <begin position="337"/>
        <end position="368"/>
    </location>
</feature>
<dbReference type="Proteomes" id="UP000186817">
    <property type="component" value="Unassembled WGS sequence"/>
</dbReference>
<evidence type="ECO:0000256" key="1">
    <source>
        <dbReference type="SAM" id="MobiDB-lite"/>
    </source>
</evidence>
<comment type="caution">
    <text evidence="2">The sequence shown here is derived from an EMBL/GenBank/DDBJ whole genome shotgun (WGS) entry which is preliminary data.</text>
</comment>
<dbReference type="EMBL" id="LSRX01000050">
    <property type="protein sequence ID" value="OLQ12036.1"/>
    <property type="molecule type" value="Genomic_DNA"/>
</dbReference>
<feature type="compositionally biased region" description="Basic and acidic residues" evidence="1">
    <location>
        <begin position="243"/>
        <end position="303"/>
    </location>
</feature>
<gene>
    <name evidence="2" type="ORF">AK812_SmicGene4132</name>
</gene>
<feature type="compositionally biased region" description="Basic and acidic residues" evidence="1">
    <location>
        <begin position="215"/>
        <end position="225"/>
    </location>
</feature>
<dbReference type="OrthoDB" id="441090at2759"/>
<evidence type="ECO:0000313" key="2">
    <source>
        <dbReference type="EMBL" id="OLQ12036.1"/>
    </source>
</evidence>
<feature type="region of interest" description="Disordered" evidence="1">
    <location>
        <begin position="199"/>
        <end position="390"/>
    </location>
</feature>
<reference evidence="2 3" key="1">
    <citation type="submission" date="2016-02" db="EMBL/GenBank/DDBJ databases">
        <title>Genome analysis of coral dinoflagellate symbionts highlights evolutionary adaptations to a symbiotic lifestyle.</title>
        <authorList>
            <person name="Aranda M."/>
            <person name="Li Y."/>
            <person name="Liew Y.J."/>
            <person name="Baumgarten S."/>
            <person name="Simakov O."/>
            <person name="Wilson M."/>
            <person name="Piel J."/>
            <person name="Ashoor H."/>
            <person name="Bougouffa S."/>
            <person name="Bajic V.B."/>
            <person name="Ryu T."/>
            <person name="Ravasi T."/>
            <person name="Bayer T."/>
            <person name="Micklem G."/>
            <person name="Kim H."/>
            <person name="Bhak J."/>
            <person name="Lajeunesse T.C."/>
            <person name="Voolstra C.R."/>
        </authorList>
    </citation>
    <scope>NUCLEOTIDE SEQUENCE [LARGE SCALE GENOMIC DNA]</scope>
    <source>
        <strain evidence="2 3">CCMP2467</strain>
    </source>
</reference>
<evidence type="ECO:0000313" key="3">
    <source>
        <dbReference type="Proteomes" id="UP000186817"/>
    </source>
</evidence>
<feature type="compositionally biased region" description="Acidic residues" evidence="1">
    <location>
        <begin position="304"/>
        <end position="330"/>
    </location>
</feature>
<keyword evidence="3" id="KW-1185">Reference proteome</keyword>